<evidence type="ECO:0000313" key="2">
    <source>
        <dbReference type="EMBL" id="PSK89289.1"/>
    </source>
</evidence>
<keyword evidence="3" id="KW-1185">Reference proteome</keyword>
<evidence type="ECO:0000313" key="3">
    <source>
        <dbReference type="Proteomes" id="UP000240572"/>
    </source>
</evidence>
<feature type="chain" id="PRO_5015112078" evidence="1">
    <location>
        <begin position="18"/>
        <end position="126"/>
    </location>
</feature>
<feature type="signal peptide" evidence="1">
    <location>
        <begin position="1"/>
        <end position="17"/>
    </location>
</feature>
<keyword evidence="1" id="KW-0732">Signal</keyword>
<name>A0A2P8CWI2_9BACT</name>
<gene>
    <name evidence="2" type="ORF">B0I18_11290</name>
</gene>
<comment type="caution">
    <text evidence="2">The sequence shown here is derived from an EMBL/GenBank/DDBJ whole genome shotgun (WGS) entry which is preliminary data.</text>
</comment>
<accession>A0A2P8CWI2</accession>
<proteinExistence type="predicted"/>
<protein>
    <submittedName>
        <fullName evidence="2">Uncharacterized protein</fullName>
    </submittedName>
</protein>
<dbReference type="AlphaFoldDB" id="A0A2P8CWI2"/>
<evidence type="ECO:0000256" key="1">
    <source>
        <dbReference type="SAM" id="SignalP"/>
    </source>
</evidence>
<organism evidence="2 3">
    <name type="scientific">Taibaiella chishuiensis</name>
    <dbReference type="NCBI Taxonomy" id="1434707"/>
    <lineage>
        <taxon>Bacteria</taxon>
        <taxon>Pseudomonadati</taxon>
        <taxon>Bacteroidota</taxon>
        <taxon>Chitinophagia</taxon>
        <taxon>Chitinophagales</taxon>
        <taxon>Chitinophagaceae</taxon>
        <taxon>Taibaiella</taxon>
    </lineage>
</organism>
<reference evidence="2 3" key="1">
    <citation type="submission" date="2018-03" db="EMBL/GenBank/DDBJ databases">
        <title>Genomic Encyclopedia of Type Strains, Phase III (KMG-III): the genomes of soil and plant-associated and newly described type strains.</title>
        <authorList>
            <person name="Whitman W."/>
        </authorList>
    </citation>
    <scope>NUCLEOTIDE SEQUENCE [LARGE SCALE GENOMIC DNA]</scope>
    <source>
        <strain evidence="2 3">CGMCC 1.12700</strain>
    </source>
</reference>
<dbReference type="EMBL" id="PYGD01000012">
    <property type="protein sequence ID" value="PSK89289.1"/>
    <property type="molecule type" value="Genomic_DNA"/>
</dbReference>
<sequence>MKKTILGSLLVLGLATAASGNSLTIVNTTGCTIYGITQGGAFSAPPGNTSFASPANVANPSAPPSGTFSSVTFDVTSSYLNPVYVGNGVFNGCSATSGTSPACNGGTPFCWNFLYNAAGNLTLIFF</sequence>
<dbReference type="RefSeq" id="WP_106524941.1">
    <property type="nucleotide sequence ID" value="NZ_PYGD01000012.1"/>
</dbReference>
<dbReference type="Proteomes" id="UP000240572">
    <property type="component" value="Unassembled WGS sequence"/>
</dbReference>